<evidence type="ECO:0008006" key="4">
    <source>
        <dbReference type="Google" id="ProtNLM"/>
    </source>
</evidence>
<keyword evidence="3" id="KW-1185">Reference proteome</keyword>
<name>A0ABU9AWG6_9BACT</name>
<comment type="caution">
    <text evidence="2">The sequence shown here is derived from an EMBL/GenBank/DDBJ whole genome shotgun (WGS) entry which is preliminary data.</text>
</comment>
<evidence type="ECO:0000313" key="2">
    <source>
        <dbReference type="EMBL" id="MEK7951873.1"/>
    </source>
</evidence>
<keyword evidence="1" id="KW-0732">Signal</keyword>
<evidence type="ECO:0000313" key="3">
    <source>
        <dbReference type="Proteomes" id="UP001371305"/>
    </source>
</evidence>
<accession>A0ABU9AWG6</accession>
<dbReference type="Proteomes" id="UP001371305">
    <property type="component" value="Unassembled WGS sequence"/>
</dbReference>
<gene>
    <name evidence="2" type="ORF">WKV53_15260</name>
</gene>
<organism evidence="2 3">
    <name type="scientific">Luteolibacter soli</name>
    <dbReference type="NCBI Taxonomy" id="3135280"/>
    <lineage>
        <taxon>Bacteria</taxon>
        <taxon>Pseudomonadati</taxon>
        <taxon>Verrucomicrobiota</taxon>
        <taxon>Verrucomicrobiia</taxon>
        <taxon>Verrucomicrobiales</taxon>
        <taxon>Verrucomicrobiaceae</taxon>
        <taxon>Luteolibacter</taxon>
    </lineage>
</organism>
<dbReference type="EMBL" id="JBBUKT010000005">
    <property type="protein sequence ID" value="MEK7951873.1"/>
    <property type="molecule type" value="Genomic_DNA"/>
</dbReference>
<proteinExistence type="predicted"/>
<protein>
    <recommendedName>
        <fullName evidence="4">Spondin domain-containing protein</fullName>
    </recommendedName>
</protein>
<feature type="chain" id="PRO_5047378015" description="Spondin domain-containing protein" evidence="1">
    <location>
        <begin position="24"/>
        <end position="159"/>
    </location>
</feature>
<sequence>MKKLLLRAFALLVAVLPFTAAQAAAPKPPVLFGDYAPGKTFTFTVTTAQFATTTGFGGTPVLGTSAPAGIPNFTVGQQVTFVIGKKGELIGPGFKIGFLSGAIGANAYINKPKKGAQPTVSSVHKNTTTNEPTAVDMTFFTFKLSKRIPTVTMTTYILQ</sequence>
<evidence type="ECO:0000256" key="1">
    <source>
        <dbReference type="SAM" id="SignalP"/>
    </source>
</evidence>
<reference evidence="2 3" key="1">
    <citation type="submission" date="2024-04" db="EMBL/GenBank/DDBJ databases">
        <title>Luteolibacter sp. isolated from soil.</title>
        <authorList>
            <person name="An J."/>
        </authorList>
    </citation>
    <scope>NUCLEOTIDE SEQUENCE [LARGE SCALE GENOMIC DNA]</scope>
    <source>
        <strain evidence="2 3">Y139</strain>
    </source>
</reference>
<dbReference type="RefSeq" id="WP_341405630.1">
    <property type="nucleotide sequence ID" value="NZ_JBBUKT010000005.1"/>
</dbReference>
<feature type="signal peptide" evidence="1">
    <location>
        <begin position="1"/>
        <end position="23"/>
    </location>
</feature>